<keyword evidence="3" id="KW-1185">Reference proteome</keyword>
<keyword evidence="1" id="KW-0472">Membrane</keyword>
<name>A0A2N9YD62_9GAMM</name>
<dbReference type="RefSeq" id="WP_062155008.1">
    <property type="nucleotide sequence ID" value="NZ_CP012373.2"/>
</dbReference>
<feature type="transmembrane region" description="Helical" evidence="1">
    <location>
        <begin position="21"/>
        <end position="41"/>
    </location>
</feature>
<dbReference type="OrthoDB" id="9992183at2"/>
<dbReference type="Pfam" id="PF07254">
    <property type="entry name" value="Cpta_toxin"/>
    <property type="match status" value="1"/>
</dbReference>
<dbReference type="InterPro" id="IPR009883">
    <property type="entry name" value="YgfX"/>
</dbReference>
<keyword evidence="1" id="KW-1133">Transmembrane helix</keyword>
<evidence type="ECO:0000313" key="2">
    <source>
        <dbReference type="EMBL" id="AUI68438.1"/>
    </source>
</evidence>
<proteinExistence type="predicted"/>
<evidence type="ECO:0000256" key="1">
    <source>
        <dbReference type="SAM" id="Phobius"/>
    </source>
</evidence>
<dbReference type="Proteomes" id="UP000234271">
    <property type="component" value="Chromosome"/>
</dbReference>
<dbReference type="EMBL" id="CP018889">
    <property type="protein sequence ID" value="AUI68438.1"/>
    <property type="molecule type" value="Genomic_DNA"/>
</dbReference>
<sequence length="158" mass="18229">MKKTSVFTRPLHLKLGVSKQFFLVLSVIYGGAGVLLIPLQLPLLLKITLWGMLLLQISYVIYYHILIQHHPANNATLHHGYLIYTNNQFVQILPSSYHHAYLIVLRLQTTKWQIDNLIIFPDAINPNTFRRLLVYLRHYQHTLLKTAVANQSSTNTSV</sequence>
<protein>
    <recommendedName>
        <fullName evidence="4">Toxin CptA</fullName>
    </recommendedName>
</protein>
<dbReference type="STRING" id="288004.AL038_17440"/>
<organism evidence="2 3">
    <name type="scientific">Beggiatoa leptomitoformis</name>
    <dbReference type="NCBI Taxonomy" id="288004"/>
    <lineage>
        <taxon>Bacteria</taxon>
        <taxon>Pseudomonadati</taxon>
        <taxon>Pseudomonadota</taxon>
        <taxon>Gammaproteobacteria</taxon>
        <taxon>Thiotrichales</taxon>
        <taxon>Thiotrichaceae</taxon>
        <taxon>Beggiatoa</taxon>
    </lineage>
</organism>
<keyword evidence="1" id="KW-0812">Transmembrane</keyword>
<accession>A0A2N9YD62</accession>
<evidence type="ECO:0008006" key="4">
    <source>
        <dbReference type="Google" id="ProtNLM"/>
    </source>
</evidence>
<reference evidence="3" key="1">
    <citation type="submission" date="2016-12" db="EMBL/GenBank/DDBJ databases">
        <title>Complete Genome Sequence of Beggiatoa leptomitiformis D-401.</title>
        <authorList>
            <person name="Fomenkov A."/>
            <person name="Vincze T."/>
            <person name="Grabovich M."/>
            <person name="Anton B.P."/>
            <person name="Dubinina G."/>
            <person name="Orlova M."/>
            <person name="Belousova E."/>
            <person name="Roberts R.J."/>
        </authorList>
    </citation>
    <scope>NUCLEOTIDE SEQUENCE [LARGE SCALE GENOMIC DNA]</scope>
    <source>
        <strain evidence="3">D-401</strain>
    </source>
</reference>
<dbReference type="KEGG" id="blep:AL038_17440"/>
<dbReference type="AlphaFoldDB" id="A0A2N9YD62"/>
<evidence type="ECO:0000313" key="3">
    <source>
        <dbReference type="Proteomes" id="UP000234271"/>
    </source>
</evidence>
<feature type="transmembrane region" description="Helical" evidence="1">
    <location>
        <begin position="47"/>
        <end position="66"/>
    </location>
</feature>
<gene>
    <name evidence="2" type="ORF">BLE401_06780</name>
</gene>